<evidence type="ECO:0000313" key="5">
    <source>
        <dbReference type="Proteomes" id="UP001353858"/>
    </source>
</evidence>
<dbReference type="Proteomes" id="UP001353858">
    <property type="component" value="Unassembled WGS sequence"/>
</dbReference>
<dbReference type="Gene3D" id="3.40.50.720">
    <property type="entry name" value="NAD(P)-binding Rossmann-like Domain"/>
    <property type="match status" value="1"/>
</dbReference>
<evidence type="ECO:0000256" key="3">
    <source>
        <dbReference type="RuleBase" id="RU000363"/>
    </source>
</evidence>
<evidence type="ECO:0000313" key="4">
    <source>
        <dbReference type="EMBL" id="KAK4876769.1"/>
    </source>
</evidence>
<dbReference type="PROSITE" id="PS51257">
    <property type="entry name" value="PROKAR_LIPOPROTEIN"/>
    <property type="match status" value="1"/>
</dbReference>
<dbReference type="SUPFAM" id="SSF51735">
    <property type="entry name" value="NAD(P)-binding Rossmann-fold domains"/>
    <property type="match status" value="1"/>
</dbReference>
<dbReference type="InterPro" id="IPR036291">
    <property type="entry name" value="NAD(P)-bd_dom_sf"/>
</dbReference>
<dbReference type="InterPro" id="IPR020904">
    <property type="entry name" value="Sc_DH/Rdtase_CS"/>
</dbReference>
<dbReference type="GO" id="GO:0016616">
    <property type="term" value="F:oxidoreductase activity, acting on the CH-OH group of donors, NAD or NADP as acceptor"/>
    <property type="evidence" value="ECO:0007669"/>
    <property type="project" value="TreeGrafter"/>
</dbReference>
<keyword evidence="5" id="KW-1185">Reference proteome</keyword>
<dbReference type="PANTHER" id="PTHR44229:SF8">
    <property type="entry name" value="ALCOHOL DEHYDROGENASE-RELATED"/>
    <property type="match status" value="1"/>
</dbReference>
<dbReference type="PRINTS" id="PR00080">
    <property type="entry name" value="SDRFAMILY"/>
</dbReference>
<dbReference type="FunFam" id="3.40.50.720:FF:000149">
    <property type="entry name" value="15-hydroxyprostaglandin dehydrogenase [NAD(+)]"/>
    <property type="match status" value="1"/>
</dbReference>
<comment type="similarity">
    <text evidence="1 3">Belongs to the short-chain dehydrogenases/reductases (SDR) family.</text>
</comment>
<gene>
    <name evidence="4" type="ORF">RN001_009275</name>
</gene>
<sequence length="266" mass="29386">MFVVEGKVVLVTGGASGIGLACVKEFLNNGIKGVTIADVNDELGLLVLDEIKKKFGDNKVLFVKTDVSDKNQFEDAFKKTIEKFNHLDVLVNNAGIFNERNWEKTIAVNFNGQVIGNLLGLETYIPKHKSSSLGVIINMCSIASVNIRGFNPVYTATKHATLGLSRSFGVKEHFDRTKVKVISVCPGPTKTDMEKDLDTLTLNENYAKLYDKIKNDALLQSTSHVAASIVNITKNAETGSVWVIENEEAAYELEFPTRQQMKKKNN</sequence>
<dbReference type="Pfam" id="PF00106">
    <property type="entry name" value="adh_short"/>
    <property type="match status" value="1"/>
</dbReference>
<name>A0AAN7PTL1_9COLE</name>
<dbReference type="InterPro" id="IPR002347">
    <property type="entry name" value="SDR_fam"/>
</dbReference>
<evidence type="ECO:0008006" key="6">
    <source>
        <dbReference type="Google" id="ProtNLM"/>
    </source>
</evidence>
<evidence type="ECO:0000256" key="1">
    <source>
        <dbReference type="ARBA" id="ARBA00006484"/>
    </source>
</evidence>
<comment type="caution">
    <text evidence="4">The sequence shown here is derived from an EMBL/GenBank/DDBJ whole genome shotgun (WGS) entry which is preliminary data.</text>
</comment>
<organism evidence="4 5">
    <name type="scientific">Aquatica leii</name>
    <dbReference type="NCBI Taxonomy" id="1421715"/>
    <lineage>
        <taxon>Eukaryota</taxon>
        <taxon>Metazoa</taxon>
        <taxon>Ecdysozoa</taxon>
        <taxon>Arthropoda</taxon>
        <taxon>Hexapoda</taxon>
        <taxon>Insecta</taxon>
        <taxon>Pterygota</taxon>
        <taxon>Neoptera</taxon>
        <taxon>Endopterygota</taxon>
        <taxon>Coleoptera</taxon>
        <taxon>Polyphaga</taxon>
        <taxon>Elateriformia</taxon>
        <taxon>Elateroidea</taxon>
        <taxon>Lampyridae</taxon>
        <taxon>Luciolinae</taxon>
        <taxon>Aquatica</taxon>
    </lineage>
</organism>
<dbReference type="AlphaFoldDB" id="A0AAN7PTL1"/>
<accession>A0AAN7PTL1</accession>
<dbReference type="PRINTS" id="PR00081">
    <property type="entry name" value="GDHRDH"/>
</dbReference>
<reference evidence="5" key="1">
    <citation type="submission" date="2023-01" db="EMBL/GenBank/DDBJ databases">
        <title>Key to firefly adult light organ development and bioluminescence: homeobox transcription factors regulate luciferase expression and transportation to peroxisome.</title>
        <authorList>
            <person name="Fu X."/>
        </authorList>
    </citation>
    <scope>NUCLEOTIDE SEQUENCE [LARGE SCALE GENOMIC DNA]</scope>
</reference>
<keyword evidence="2" id="KW-0560">Oxidoreductase</keyword>
<protein>
    <recommendedName>
        <fullName evidence="6">15-hydroxyprostaglandin dehydrogenase [NAD(+)]-like</fullName>
    </recommendedName>
</protein>
<dbReference type="GO" id="GO:0005737">
    <property type="term" value="C:cytoplasm"/>
    <property type="evidence" value="ECO:0007669"/>
    <property type="project" value="TreeGrafter"/>
</dbReference>
<dbReference type="EMBL" id="JARPUR010000004">
    <property type="protein sequence ID" value="KAK4876769.1"/>
    <property type="molecule type" value="Genomic_DNA"/>
</dbReference>
<dbReference type="PROSITE" id="PS00061">
    <property type="entry name" value="ADH_SHORT"/>
    <property type="match status" value="1"/>
</dbReference>
<evidence type="ECO:0000256" key="2">
    <source>
        <dbReference type="ARBA" id="ARBA00023002"/>
    </source>
</evidence>
<proteinExistence type="inferred from homology"/>
<dbReference type="PANTHER" id="PTHR44229">
    <property type="entry name" value="15-HYDROXYPROSTAGLANDIN DEHYDROGENASE [NAD(+)]"/>
    <property type="match status" value="1"/>
</dbReference>